<name>A0ABN9P810_9DINO</name>
<evidence type="ECO:0000313" key="4">
    <source>
        <dbReference type="EMBL" id="CAK0788858.1"/>
    </source>
</evidence>
<evidence type="ECO:0000313" key="5">
    <source>
        <dbReference type="Proteomes" id="UP001189429"/>
    </source>
</evidence>
<comment type="caution">
    <text evidence="4">The sequence shown here is derived from an EMBL/GenBank/DDBJ whole genome shotgun (WGS) entry which is preliminary data.</text>
</comment>
<dbReference type="InterPro" id="IPR023395">
    <property type="entry name" value="MCP_dom_sf"/>
</dbReference>
<gene>
    <name evidence="4" type="ORF">PCOR1329_LOCUS587</name>
</gene>
<evidence type="ECO:0000256" key="2">
    <source>
        <dbReference type="ARBA" id="ARBA00022692"/>
    </source>
</evidence>
<proteinExistence type="predicted"/>
<sequence>MPLALMQLCESSFDNATCYFGDLHQSFLLFAIMIGVVQGRLASGFLFAVAADPLMRDFARSAGAAKFRIVRACDGDVGAAVASISTLKVMGRVFRVAERVAALALKVAKCHIVRLAGAFSDELAAECRSWLSLNIPEWQNVMVAPSLAYLGMWLGPLVLLECWPAPMRKWQQRCQLLALSVSPHQVMALNCSTRVMSVLSYVAQFMPMPSDAPPQEAAVLARLRHAAHCAIPRGGRFNFWRWNGQLSPDFRRQPSFAEFLEVAAEKFPPKTDQVQAVLLKATPVTAGAVLKLLIRGWTTEERFNKSCACLLGHGSELRYKTEGVLGLYHGGHIYLLHQVCRSGLRWATDRCLGALERHGLLGLGIPPPESAPLAPPEAAAAPAEKSSAEEARERLRYRVRTAAKYVIDAACYPILLTSTRGVVLRADPSSTWERVCFWCSLEGAQSLFRGVTASLASAGCDEAMEMALSSCMDACTSAAGAELEMTDRLMLGATAQSVLSFFTAPINMVGVIQRCQSSLIPGLPEPRDLWETVRGLPWRSFCYQLLVFSGVLALQIRLVQMKMEDGFAIQDREDDREE</sequence>
<evidence type="ECO:0000256" key="1">
    <source>
        <dbReference type="ARBA" id="ARBA00004370"/>
    </source>
</evidence>
<protein>
    <submittedName>
        <fullName evidence="4">Uncharacterized protein</fullName>
    </submittedName>
</protein>
<dbReference type="EMBL" id="CAUYUJ010000126">
    <property type="protein sequence ID" value="CAK0788858.1"/>
    <property type="molecule type" value="Genomic_DNA"/>
</dbReference>
<keyword evidence="5" id="KW-1185">Reference proteome</keyword>
<comment type="subcellular location">
    <subcellularLocation>
        <location evidence="1">Membrane</location>
    </subcellularLocation>
</comment>
<organism evidence="4 5">
    <name type="scientific">Prorocentrum cordatum</name>
    <dbReference type="NCBI Taxonomy" id="2364126"/>
    <lineage>
        <taxon>Eukaryota</taxon>
        <taxon>Sar</taxon>
        <taxon>Alveolata</taxon>
        <taxon>Dinophyceae</taxon>
        <taxon>Prorocentrales</taxon>
        <taxon>Prorocentraceae</taxon>
        <taxon>Prorocentrum</taxon>
    </lineage>
</organism>
<keyword evidence="3" id="KW-0472">Membrane</keyword>
<keyword evidence="2" id="KW-0812">Transmembrane</keyword>
<dbReference type="Proteomes" id="UP001189429">
    <property type="component" value="Unassembled WGS sequence"/>
</dbReference>
<dbReference type="SUPFAM" id="SSF103506">
    <property type="entry name" value="Mitochondrial carrier"/>
    <property type="match status" value="1"/>
</dbReference>
<accession>A0ABN9P810</accession>
<dbReference type="Gene3D" id="1.50.40.10">
    <property type="entry name" value="Mitochondrial carrier domain"/>
    <property type="match status" value="1"/>
</dbReference>
<reference evidence="4" key="1">
    <citation type="submission" date="2023-10" db="EMBL/GenBank/DDBJ databases">
        <authorList>
            <person name="Chen Y."/>
            <person name="Shah S."/>
            <person name="Dougan E. K."/>
            <person name="Thang M."/>
            <person name="Chan C."/>
        </authorList>
    </citation>
    <scope>NUCLEOTIDE SEQUENCE [LARGE SCALE GENOMIC DNA]</scope>
</reference>
<evidence type="ECO:0000256" key="3">
    <source>
        <dbReference type="ARBA" id="ARBA00023136"/>
    </source>
</evidence>